<keyword evidence="3 4" id="KW-0408">Iron</keyword>
<sequence length="343" mass="36554" precursor="true">MRRSIWAAVLLLAPAGSMAQPPAGAREAFQKVCSGCHGLETVTTQRRTRAQWQESINSMIAKGAKGTEAEFALILDYLTVQNGPTPTSAAPPGRGSAFSPGPADRQVVDTAAADRGRKVYAAECINCHGTHARGSDNGADLVRSEIVLHDRYGSTIGPFLKKGHPTQTTPPAQLTAAQIEDLSHTLHQEVYNTLRSALQIQNVLTGDSKAGAAYFSGEGRCATCHSPTGDLAHIASRMDPPALQQRFLFPGGGGRRGGRGGPAPKPVTVTVTPASGPAITGALVYLDDFNVALRDSAGEYRSFKRTPAVKVVKNDPLQAHHELLDRYTDKNMHDIVAYLETLK</sequence>
<feature type="chain" id="PRO_5004162589" description="Cytochrome c domain-containing protein" evidence="6">
    <location>
        <begin position="20"/>
        <end position="343"/>
    </location>
</feature>
<dbReference type="InterPro" id="IPR036909">
    <property type="entry name" value="Cyt_c-like_dom_sf"/>
</dbReference>
<dbReference type="PROSITE" id="PS51007">
    <property type="entry name" value="CYTC"/>
    <property type="match status" value="2"/>
</dbReference>
<dbReference type="GO" id="GO:0046872">
    <property type="term" value="F:metal ion binding"/>
    <property type="evidence" value="ECO:0007669"/>
    <property type="project" value="UniProtKB-KW"/>
</dbReference>
<dbReference type="GO" id="GO:0009055">
    <property type="term" value="F:electron transfer activity"/>
    <property type="evidence" value="ECO:0007669"/>
    <property type="project" value="InterPro"/>
</dbReference>
<evidence type="ECO:0000313" key="8">
    <source>
        <dbReference type="EMBL" id="ABJ87269.1"/>
    </source>
</evidence>
<feature type="domain" description="Cytochrome c" evidence="7">
    <location>
        <begin position="206"/>
        <end position="343"/>
    </location>
</feature>
<gene>
    <name evidence="8" type="ordered locus">Acid_6343</name>
</gene>
<dbReference type="EMBL" id="CP000473">
    <property type="protein sequence ID" value="ABJ87269.1"/>
    <property type="molecule type" value="Genomic_DNA"/>
</dbReference>
<dbReference type="AlphaFoldDB" id="Q01SV1"/>
<evidence type="ECO:0000256" key="1">
    <source>
        <dbReference type="ARBA" id="ARBA00022617"/>
    </source>
</evidence>
<dbReference type="KEGG" id="sus:Acid_6343"/>
<dbReference type="InterPro" id="IPR009056">
    <property type="entry name" value="Cyt_c-like_dom"/>
</dbReference>
<protein>
    <recommendedName>
        <fullName evidence="7">Cytochrome c domain-containing protein</fullName>
    </recommendedName>
</protein>
<evidence type="ECO:0000256" key="6">
    <source>
        <dbReference type="SAM" id="SignalP"/>
    </source>
</evidence>
<keyword evidence="6" id="KW-0732">Signal</keyword>
<evidence type="ECO:0000259" key="7">
    <source>
        <dbReference type="PROSITE" id="PS51007"/>
    </source>
</evidence>
<evidence type="ECO:0000256" key="5">
    <source>
        <dbReference type="SAM" id="MobiDB-lite"/>
    </source>
</evidence>
<dbReference type="Pfam" id="PF13442">
    <property type="entry name" value="Cytochrome_CBB3"/>
    <property type="match status" value="1"/>
</dbReference>
<feature type="domain" description="Cytochrome c" evidence="7">
    <location>
        <begin position="111"/>
        <end position="190"/>
    </location>
</feature>
<dbReference type="HOGENOM" id="CLU_057863_0_0_0"/>
<reference evidence="8" key="1">
    <citation type="submission" date="2006-10" db="EMBL/GenBank/DDBJ databases">
        <title>Complete sequence of Solibacter usitatus Ellin6076.</title>
        <authorList>
            <consortium name="US DOE Joint Genome Institute"/>
            <person name="Copeland A."/>
            <person name="Lucas S."/>
            <person name="Lapidus A."/>
            <person name="Barry K."/>
            <person name="Detter J.C."/>
            <person name="Glavina del Rio T."/>
            <person name="Hammon N."/>
            <person name="Israni S."/>
            <person name="Dalin E."/>
            <person name="Tice H."/>
            <person name="Pitluck S."/>
            <person name="Thompson L.S."/>
            <person name="Brettin T."/>
            <person name="Bruce D."/>
            <person name="Han C."/>
            <person name="Tapia R."/>
            <person name="Gilna P."/>
            <person name="Schmutz J."/>
            <person name="Larimer F."/>
            <person name="Land M."/>
            <person name="Hauser L."/>
            <person name="Kyrpides N."/>
            <person name="Mikhailova N."/>
            <person name="Janssen P.H."/>
            <person name="Kuske C.R."/>
            <person name="Richardson P."/>
        </authorList>
    </citation>
    <scope>NUCLEOTIDE SEQUENCE</scope>
    <source>
        <strain evidence="8">Ellin6076</strain>
    </source>
</reference>
<dbReference type="eggNOG" id="COG3258">
    <property type="taxonomic scope" value="Bacteria"/>
</dbReference>
<name>Q01SV1_SOLUE</name>
<feature type="region of interest" description="Disordered" evidence="5">
    <location>
        <begin position="84"/>
        <end position="104"/>
    </location>
</feature>
<evidence type="ECO:0000256" key="4">
    <source>
        <dbReference type="PROSITE-ProRule" id="PRU00433"/>
    </source>
</evidence>
<accession>Q01SV1</accession>
<keyword evidence="1 4" id="KW-0349">Heme</keyword>
<dbReference type="GO" id="GO:0020037">
    <property type="term" value="F:heme binding"/>
    <property type="evidence" value="ECO:0007669"/>
    <property type="project" value="InterPro"/>
</dbReference>
<dbReference type="InParanoid" id="Q01SV1"/>
<dbReference type="Gene3D" id="1.10.760.10">
    <property type="entry name" value="Cytochrome c-like domain"/>
    <property type="match status" value="2"/>
</dbReference>
<feature type="signal peptide" evidence="6">
    <location>
        <begin position="1"/>
        <end position="19"/>
    </location>
</feature>
<dbReference type="SUPFAM" id="SSF46626">
    <property type="entry name" value="Cytochrome c"/>
    <property type="match status" value="3"/>
</dbReference>
<organism evidence="8">
    <name type="scientific">Solibacter usitatus (strain Ellin6076)</name>
    <dbReference type="NCBI Taxonomy" id="234267"/>
    <lineage>
        <taxon>Bacteria</taxon>
        <taxon>Pseudomonadati</taxon>
        <taxon>Acidobacteriota</taxon>
        <taxon>Terriglobia</taxon>
        <taxon>Bryobacterales</taxon>
        <taxon>Solibacteraceae</taxon>
        <taxon>Candidatus Solibacter</taxon>
    </lineage>
</organism>
<evidence type="ECO:0000256" key="3">
    <source>
        <dbReference type="ARBA" id="ARBA00023004"/>
    </source>
</evidence>
<keyword evidence="2 4" id="KW-0479">Metal-binding</keyword>
<evidence type="ECO:0000256" key="2">
    <source>
        <dbReference type="ARBA" id="ARBA00022723"/>
    </source>
</evidence>
<proteinExistence type="predicted"/>
<dbReference type="OrthoDB" id="232040at2"/>